<proteinExistence type="predicted"/>
<dbReference type="EMBL" id="PGFF01000001">
    <property type="protein sequence ID" value="PJJ73515.1"/>
    <property type="molecule type" value="Genomic_DNA"/>
</dbReference>
<dbReference type="InterPro" id="IPR003838">
    <property type="entry name" value="ABC3_permease_C"/>
</dbReference>
<feature type="domain" description="ABC3 transporter permease C-terminal" evidence="7">
    <location>
        <begin position="76"/>
        <end position="178"/>
    </location>
</feature>
<evidence type="ECO:0000256" key="6">
    <source>
        <dbReference type="SAM" id="Phobius"/>
    </source>
</evidence>
<feature type="transmembrane region" description="Helical" evidence="6">
    <location>
        <begin position="377"/>
        <end position="401"/>
    </location>
</feature>
<evidence type="ECO:0000313" key="8">
    <source>
        <dbReference type="EMBL" id="PJJ73515.1"/>
    </source>
</evidence>
<dbReference type="Pfam" id="PF02687">
    <property type="entry name" value="FtsX"/>
    <property type="match status" value="1"/>
</dbReference>
<keyword evidence="9" id="KW-1185">Reference proteome</keyword>
<dbReference type="Proteomes" id="UP000228758">
    <property type="component" value="Unassembled WGS sequence"/>
</dbReference>
<keyword evidence="5 6" id="KW-0472">Membrane</keyword>
<evidence type="ECO:0000256" key="3">
    <source>
        <dbReference type="ARBA" id="ARBA00022692"/>
    </source>
</evidence>
<evidence type="ECO:0000256" key="4">
    <source>
        <dbReference type="ARBA" id="ARBA00022989"/>
    </source>
</evidence>
<name>A0A2M9CNM4_9MICO</name>
<comment type="caution">
    <text evidence="8">The sequence shown here is derived from an EMBL/GenBank/DDBJ whole genome shotgun (WGS) entry which is preliminary data.</text>
</comment>
<feature type="transmembrane region" description="Helical" evidence="6">
    <location>
        <begin position="147"/>
        <end position="173"/>
    </location>
</feature>
<feature type="transmembrane region" description="Helical" evidence="6">
    <location>
        <begin position="279"/>
        <end position="298"/>
    </location>
</feature>
<protein>
    <submittedName>
        <fullName evidence="8">FtsX-like permease family protein</fullName>
    </submittedName>
</protein>
<keyword evidence="2" id="KW-1003">Cell membrane</keyword>
<dbReference type="OrthoDB" id="5118998at2"/>
<dbReference type="GO" id="GO:0005886">
    <property type="term" value="C:plasma membrane"/>
    <property type="evidence" value="ECO:0007669"/>
    <property type="project" value="UniProtKB-SubCell"/>
</dbReference>
<gene>
    <name evidence="8" type="ORF">CLV46_3107</name>
</gene>
<feature type="transmembrane region" description="Helical" evidence="6">
    <location>
        <begin position="112"/>
        <end position="135"/>
    </location>
</feature>
<evidence type="ECO:0000256" key="5">
    <source>
        <dbReference type="ARBA" id="ARBA00023136"/>
    </source>
</evidence>
<keyword evidence="3 6" id="KW-0812">Transmembrane</keyword>
<feature type="transmembrane region" description="Helical" evidence="6">
    <location>
        <begin position="57"/>
        <end position="78"/>
    </location>
</feature>
<dbReference type="AlphaFoldDB" id="A0A2M9CNM4"/>
<feature type="transmembrane region" description="Helical" evidence="6">
    <location>
        <begin position="407"/>
        <end position="427"/>
    </location>
</feature>
<evidence type="ECO:0000256" key="2">
    <source>
        <dbReference type="ARBA" id="ARBA00022475"/>
    </source>
</evidence>
<reference evidence="8 9" key="1">
    <citation type="submission" date="2017-11" db="EMBL/GenBank/DDBJ databases">
        <title>Genomic Encyclopedia of Archaeal and Bacterial Type Strains, Phase II (KMG-II): From Individual Species to Whole Genera.</title>
        <authorList>
            <person name="Goeker M."/>
        </authorList>
    </citation>
    <scope>NUCLEOTIDE SEQUENCE [LARGE SCALE GENOMIC DNA]</scope>
    <source>
        <strain evidence="8 9">DSM 27393</strain>
    </source>
</reference>
<feature type="transmembrane region" description="Helical" evidence="6">
    <location>
        <begin position="194"/>
        <end position="214"/>
    </location>
</feature>
<keyword evidence="4 6" id="KW-1133">Transmembrane helix</keyword>
<feature type="transmembrane region" description="Helical" evidence="6">
    <location>
        <begin position="21"/>
        <end position="45"/>
    </location>
</feature>
<organism evidence="8 9">
    <name type="scientific">Diaminobutyricimonas aerilata</name>
    <dbReference type="NCBI Taxonomy" id="1162967"/>
    <lineage>
        <taxon>Bacteria</taxon>
        <taxon>Bacillati</taxon>
        <taxon>Actinomycetota</taxon>
        <taxon>Actinomycetes</taxon>
        <taxon>Micrococcales</taxon>
        <taxon>Microbacteriaceae</taxon>
        <taxon>Diaminobutyricimonas</taxon>
    </lineage>
</organism>
<evidence type="ECO:0000259" key="7">
    <source>
        <dbReference type="Pfam" id="PF02687"/>
    </source>
</evidence>
<sequence length="443" mass="45190">MIWRMTWLLARPTRDSLGVTALPIVAFGIVTALLLAVLGGAQAFWRWDDDMALTYQALAVLALTLLLVPLATLGGSAARLSARRRDDRLSTLRLLGATPAAVGAMTVIESAALALIGAVLGTAASFGLAPIIGAIPFRGEPLGFSNVLLPLPVLLGAIVGVVAIAVVSAVIGLRRVTISPLGVRTRQEAPRMSWVRALVAVAVVALAAIGMSVLGMGGAAVVLLILAAGFGGTIAVLNLVGPWVIGLVARGRARRAQTPQKLLAARAILESPQAAWRQVSGTAMVSFMAVFAGTGTALLDALSASDGDADTRMLATDIGTGLTITVVISFLMVACSVGVNQAAGILDRAELYASLHRLGMPEATADAARRGTVMVPLLITSIGSAVIAAIVVFPLTGIALIVAPLSLLVIAGVLAAGILLVRLGLLATRPLLRRASLATPGAV</sequence>
<comment type="subcellular location">
    <subcellularLocation>
        <location evidence="1">Cell membrane</location>
        <topology evidence="1">Multi-pass membrane protein</topology>
    </subcellularLocation>
</comment>
<feature type="transmembrane region" description="Helical" evidence="6">
    <location>
        <begin position="220"/>
        <end position="245"/>
    </location>
</feature>
<evidence type="ECO:0000313" key="9">
    <source>
        <dbReference type="Proteomes" id="UP000228758"/>
    </source>
</evidence>
<feature type="transmembrane region" description="Helical" evidence="6">
    <location>
        <begin position="318"/>
        <end position="339"/>
    </location>
</feature>
<evidence type="ECO:0000256" key="1">
    <source>
        <dbReference type="ARBA" id="ARBA00004651"/>
    </source>
</evidence>
<accession>A0A2M9CNM4</accession>